<accession>A0A8C3SL28</accession>
<keyword evidence="3" id="KW-1185">Reference proteome</keyword>
<dbReference type="Proteomes" id="UP000694403">
    <property type="component" value="Unplaced"/>
</dbReference>
<reference evidence="2" key="2">
    <citation type="submission" date="2025-09" db="UniProtKB">
        <authorList>
            <consortium name="Ensembl"/>
        </authorList>
    </citation>
    <scope>IDENTIFICATION</scope>
</reference>
<evidence type="ECO:0000313" key="2">
    <source>
        <dbReference type="Ensembl" id="ENSCSRP00000016405.1"/>
    </source>
</evidence>
<dbReference type="AlphaFoldDB" id="A0A8C3SL28"/>
<protein>
    <submittedName>
        <fullName evidence="2">Uncharacterized protein</fullName>
    </submittedName>
</protein>
<proteinExistence type="predicted"/>
<evidence type="ECO:0000256" key="1">
    <source>
        <dbReference type="SAM" id="MobiDB-lite"/>
    </source>
</evidence>
<organism evidence="2 3">
    <name type="scientific">Chelydra serpentina</name>
    <name type="common">Snapping turtle</name>
    <name type="synonym">Testudo serpentina</name>
    <dbReference type="NCBI Taxonomy" id="8475"/>
    <lineage>
        <taxon>Eukaryota</taxon>
        <taxon>Metazoa</taxon>
        <taxon>Chordata</taxon>
        <taxon>Craniata</taxon>
        <taxon>Vertebrata</taxon>
        <taxon>Euteleostomi</taxon>
        <taxon>Archelosauria</taxon>
        <taxon>Testudinata</taxon>
        <taxon>Testudines</taxon>
        <taxon>Cryptodira</taxon>
        <taxon>Durocryptodira</taxon>
        <taxon>Americhelydia</taxon>
        <taxon>Chelydroidea</taxon>
        <taxon>Chelydridae</taxon>
        <taxon>Chelydra</taxon>
    </lineage>
</organism>
<name>A0A8C3SL28_CHESE</name>
<reference evidence="2" key="1">
    <citation type="submission" date="2025-08" db="UniProtKB">
        <authorList>
            <consortium name="Ensembl"/>
        </authorList>
    </citation>
    <scope>IDENTIFICATION</scope>
</reference>
<feature type="region of interest" description="Disordered" evidence="1">
    <location>
        <begin position="73"/>
        <end position="93"/>
    </location>
</feature>
<evidence type="ECO:0000313" key="3">
    <source>
        <dbReference type="Proteomes" id="UP000694403"/>
    </source>
</evidence>
<sequence>MRGRGRGRPAAIGSQRGRFISFSTWQALVVTELTPAHHSTEKSQGSLTTYRLTETLSWRYRLRRGWSRVSVAQASRNRESLDPTQRSLCSGGGGGGGAGAEPCVSGVRALLAAAVSGCVCCHGRS</sequence>
<dbReference type="Ensembl" id="ENSCSRT00000017141.1">
    <property type="protein sequence ID" value="ENSCSRP00000016405.1"/>
    <property type="gene ID" value="ENSCSRG00000012572.1"/>
</dbReference>